<comment type="similarity">
    <text evidence="2">Belongs to the GMC oxidoreductase family.</text>
</comment>
<dbReference type="AlphaFoldDB" id="A0A917RHR3"/>
<evidence type="ECO:0000313" key="8">
    <source>
        <dbReference type="Proteomes" id="UP000645217"/>
    </source>
</evidence>
<name>A0A917RHR3_9ACTN</name>
<evidence type="ECO:0000256" key="1">
    <source>
        <dbReference type="ARBA" id="ARBA00001974"/>
    </source>
</evidence>
<gene>
    <name evidence="7" type="ORF">GCM10007964_57110</name>
</gene>
<comment type="caution">
    <text evidence="7">The sequence shown here is derived from an EMBL/GenBank/DDBJ whole genome shotgun (WGS) entry which is preliminary data.</text>
</comment>
<accession>A0A917RHR3</accession>
<keyword evidence="4" id="KW-0274">FAD</keyword>
<evidence type="ECO:0000256" key="4">
    <source>
        <dbReference type="ARBA" id="ARBA00022827"/>
    </source>
</evidence>
<evidence type="ECO:0000256" key="6">
    <source>
        <dbReference type="SAM" id="MobiDB-lite"/>
    </source>
</evidence>
<evidence type="ECO:0000256" key="2">
    <source>
        <dbReference type="ARBA" id="ARBA00010790"/>
    </source>
</evidence>
<protein>
    <submittedName>
        <fullName evidence="7">Uncharacterized protein</fullName>
    </submittedName>
</protein>
<organism evidence="7 8">
    <name type="scientific">Sphaerisporangium melleum</name>
    <dbReference type="NCBI Taxonomy" id="321316"/>
    <lineage>
        <taxon>Bacteria</taxon>
        <taxon>Bacillati</taxon>
        <taxon>Actinomycetota</taxon>
        <taxon>Actinomycetes</taxon>
        <taxon>Streptosporangiales</taxon>
        <taxon>Streptosporangiaceae</taxon>
        <taxon>Sphaerisporangium</taxon>
    </lineage>
</organism>
<dbReference type="Proteomes" id="UP000645217">
    <property type="component" value="Unassembled WGS sequence"/>
</dbReference>
<reference evidence="7" key="2">
    <citation type="submission" date="2020-09" db="EMBL/GenBank/DDBJ databases">
        <authorList>
            <person name="Sun Q."/>
            <person name="Ohkuma M."/>
        </authorList>
    </citation>
    <scope>NUCLEOTIDE SEQUENCE</scope>
    <source>
        <strain evidence="7">JCM 13064</strain>
    </source>
</reference>
<dbReference type="EMBL" id="BMNT01000036">
    <property type="protein sequence ID" value="GGL07467.1"/>
    <property type="molecule type" value="Genomic_DNA"/>
</dbReference>
<evidence type="ECO:0000256" key="3">
    <source>
        <dbReference type="ARBA" id="ARBA00022630"/>
    </source>
</evidence>
<comment type="cofactor">
    <cofactor evidence="1">
        <name>FAD</name>
        <dbReference type="ChEBI" id="CHEBI:57692"/>
    </cofactor>
</comment>
<proteinExistence type="inferred from homology"/>
<dbReference type="PANTHER" id="PTHR47470:SF1">
    <property type="entry name" value="FAD-DEPENDENT OXIDOREDUCTASE 2 FAD BINDING DOMAIN-CONTAINING PROTEIN"/>
    <property type="match status" value="1"/>
</dbReference>
<keyword evidence="3" id="KW-0285">Flavoprotein</keyword>
<keyword evidence="5" id="KW-0560">Oxidoreductase</keyword>
<reference evidence="7" key="1">
    <citation type="journal article" date="2014" name="Int. J. Syst. Evol. Microbiol.">
        <title>Complete genome sequence of Corynebacterium casei LMG S-19264T (=DSM 44701T), isolated from a smear-ripened cheese.</title>
        <authorList>
            <consortium name="US DOE Joint Genome Institute (JGI-PGF)"/>
            <person name="Walter F."/>
            <person name="Albersmeier A."/>
            <person name="Kalinowski J."/>
            <person name="Ruckert C."/>
        </authorList>
    </citation>
    <scope>NUCLEOTIDE SEQUENCE</scope>
    <source>
        <strain evidence="7">JCM 13064</strain>
    </source>
</reference>
<evidence type="ECO:0000256" key="5">
    <source>
        <dbReference type="ARBA" id="ARBA00023002"/>
    </source>
</evidence>
<evidence type="ECO:0000313" key="7">
    <source>
        <dbReference type="EMBL" id="GGL07467.1"/>
    </source>
</evidence>
<dbReference type="RefSeq" id="WP_189166141.1">
    <property type="nucleotide sequence ID" value="NZ_BMNT01000036.1"/>
</dbReference>
<feature type="region of interest" description="Disordered" evidence="6">
    <location>
        <begin position="1"/>
        <end position="27"/>
    </location>
</feature>
<dbReference type="PANTHER" id="PTHR47470">
    <property type="entry name" value="CHOLESTEROL OXIDASE"/>
    <property type="match status" value="1"/>
</dbReference>
<dbReference type="GO" id="GO:0016491">
    <property type="term" value="F:oxidoreductase activity"/>
    <property type="evidence" value="ECO:0007669"/>
    <property type="project" value="UniProtKB-KW"/>
</dbReference>
<sequence>MSVETGRVPAAGSEPAGPGPDGREGRTSLAFTEEMSGHIALGVRDPRSGGVAERSPGGGCSFRLTISIDDLDRFLADPEHRARAEGWVDAGFAGGRRPVERGWFNLFAAGSTPDRREMRYRLWFTGADGLPRTLAGWKDVHHGPPTRLWLDTSTLFTQVMWGHVPEGEDVEAEVAGAGTLHIQPMDLAATLKSFTTDGADDGVAALARFGRFFVGQLWDVYRPG</sequence>
<keyword evidence="8" id="KW-1185">Reference proteome</keyword>
<dbReference type="InterPro" id="IPR052542">
    <property type="entry name" value="Cholesterol_Oxidase"/>
</dbReference>